<feature type="binding site" evidence="6">
    <location>
        <position position="79"/>
    </location>
    <ligand>
        <name>[4Fe-4S] cluster</name>
        <dbReference type="ChEBI" id="CHEBI:49883"/>
        <label>1</label>
    </ligand>
</feature>
<comment type="subunit">
    <text evidence="6">NDH-1 is composed of 14 different subunits. Subunits NuoA, H, J, K, L, M, N constitute the membrane sector of the complex.</text>
</comment>
<evidence type="ECO:0000256" key="2">
    <source>
        <dbReference type="ARBA" id="ARBA00022723"/>
    </source>
</evidence>
<feature type="binding site" evidence="6">
    <location>
        <position position="121"/>
    </location>
    <ligand>
        <name>[4Fe-4S] cluster</name>
        <dbReference type="ChEBI" id="CHEBI:49883"/>
        <label>2</label>
    </ligand>
</feature>
<reference evidence="8 9" key="1">
    <citation type="submission" date="2018-06" db="EMBL/GenBank/DDBJ databases">
        <title>Genomic Encyclopedia of Type Strains, Phase IV (KMG-IV): sequencing the most valuable type-strain genomes for metagenomic binning, comparative biology and taxonomic classification.</title>
        <authorList>
            <person name="Goeker M."/>
        </authorList>
    </citation>
    <scope>NUCLEOTIDE SEQUENCE [LARGE SCALE GENOMIC DNA]</scope>
    <source>
        <strain evidence="8 9">DSM 25532</strain>
    </source>
</reference>
<dbReference type="AlphaFoldDB" id="A0A366H3I7"/>
<comment type="catalytic activity">
    <reaction evidence="6">
        <text>a quinone + NADH + 5 H(+)(in) = a quinol + NAD(+) + 4 H(+)(out)</text>
        <dbReference type="Rhea" id="RHEA:57888"/>
        <dbReference type="ChEBI" id="CHEBI:15378"/>
        <dbReference type="ChEBI" id="CHEBI:24646"/>
        <dbReference type="ChEBI" id="CHEBI:57540"/>
        <dbReference type="ChEBI" id="CHEBI:57945"/>
        <dbReference type="ChEBI" id="CHEBI:132124"/>
    </reaction>
</comment>
<keyword evidence="5 6" id="KW-0411">Iron-sulfur</keyword>
<comment type="caution">
    <text evidence="8">The sequence shown here is derived from an EMBL/GenBank/DDBJ whole genome shotgun (WGS) entry which is preliminary data.</text>
</comment>
<dbReference type="PANTHER" id="PTHR10849">
    <property type="entry name" value="NADH DEHYDROGENASE UBIQUINONE IRON-SULFUR PROTEIN 8, MITOCHONDRIAL"/>
    <property type="match status" value="1"/>
</dbReference>
<organism evidence="8 9">
    <name type="scientific">Roseimicrobium gellanilyticum</name>
    <dbReference type="NCBI Taxonomy" id="748857"/>
    <lineage>
        <taxon>Bacteria</taxon>
        <taxon>Pseudomonadati</taxon>
        <taxon>Verrucomicrobiota</taxon>
        <taxon>Verrucomicrobiia</taxon>
        <taxon>Verrucomicrobiales</taxon>
        <taxon>Verrucomicrobiaceae</taxon>
        <taxon>Roseimicrobium</taxon>
    </lineage>
</organism>
<keyword evidence="6" id="KW-1003">Cell membrane</keyword>
<dbReference type="GO" id="GO:0050136">
    <property type="term" value="F:NADH dehydrogenase (quinone) (non-electrogenic) activity"/>
    <property type="evidence" value="ECO:0007669"/>
    <property type="project" value="UniProtKB-UniRule"/>
</dbReference>
<comment type="cofactor">
    <cofactor evidence="6">
        <name>[4Fe-4S] cluster</name>
        <dbReference type="ChEBI" id="CHEBI:49883"/>
    </cofactor>
    <text evidence="6">Binds 2 [4Fe-4S] clusters per subunit.</text>
</comment>
<dbReference type="OrthoDB" id="9798098at2"/>
<keyword evidence="4 6" id="KW-0408">Iron</keyword>
<dbReference type="EMBL" id="QNRR01000017">
    <property type="protein sequence ID" value="RBP36403.1"/>
    <property type="molecule type" value="Genomic_DNA"/>
</dbReference>
<evidence type="ECO:0000313" key="8">
    <source>
        <dbReference type="EMBL" id="RBP36403.1"/>
    </source>
</evidence>
<dbReference type="EC" id="7.1.1.-" evidence="6"/>
<comment type="similarity">
    <text evidence="6">Belongs to the complex I 23 kDa subunit family.</text>
</comment>
<dbReference type="InterPro" id="IPR017900">
    <property type="entry name" value="4Fe4S_Fe_S_CS"/>
</dbReference>
<feature type="binding site" evidence="6">
    <location>
        <position position="131"/>
    </location>
    <ligand>
        <name>[4Fe-4S] cluster</name>
        <dbReference type="ChEBI" id="CHEBI:49883"/>
        <label>1</label>
    </ligand>
</feature>
<feature type="binding site" evidence="6">
    <location>
        <position position="86"/>
    </location>
    <ligand>
        <name>[4Fe-4S] cluster</name>
        <dbReference type="ChEBI" id="CHEBI:49883"/>
        <label>2</label>
    </ligand>
</feature>
<dbReference type="Proteomes" id="UP000253426">
    <property type="component" value="Unassembled WGS sequence"/>
</dbReference>
<dbReference type="InterPro" id="IPR017896">
    <property type="entry name" value="4Fe4S_Fe-S-bd"/>
</dbReference>
<feature type="binding site" evidence="6">
    <location>
        <position position="127"/>
    </location>
    <ligand>
        <name>[4Fe-4S] cluster</name>
        <dbReference type="ChEBI" id="CHEBI:49883"/>
        <label>2</label>
    </ligand>
</feature>
<feature type="binding site" evidence="6">
    <location>
        <position position="124"/>
    </location>
    <ligand>
        <name>[4Fe-4S] cluster</name>
        <dbReference type="ChEBI" id="CHEBI:49883"/>
        <label>2</label>
    </ligand>
</feature>
<keyword evidence="6" id="KW-0830">Ubiquinone</keyword>
<keyword evidence="9" id="KW-1185">Reference proteome</keyword>
<accession>A0A366H3I7</accession>
<dbReference type="SUPFAM" id="SSF54862">
    <property type="entry name" value="4Fe-4S ferredoxins"/>
    <property type="match status" value="1"/>
</dbReference>
<dbReference type="NCBIfam" id="TIGR01971">
    <property type="entry name" value="NuoI"/>
    <property type="match status" value="1"/>
</dbReference>
<keyword evidence="6" id="KW-1278">Translocase</keyword>
<dbReference type="Gene3D" id="3.30.70.3270">
    <property type="match status" value="1"/>
</dbReference>
<evidence type="ECO:0000313" key="9">
    <source>
        <dbReference type="Proteomes" id="UP000253426"/>
    </source>
</evidence>
<dbReference type="InterPro" id="IPR010226">
    <property type="entry name" value="NADH_quinone_OxRdtase_chainI"/>
</dbReference>
<dbReference type="GO" id="GO:0051539">
    <property type="term" value="F:4 iron, 4 sulfur cluster binding"/>
    <property type="evidence" value="ECO:0007669"/>
    <property type="project" value="UniProtKB-KW"/>
</dbReference>
<feature type="binding site" evidence="6">
    <location>
        <position position="82"/>
    </location>
    <ligand>
        <name>[4Fe-4S] cluster</name>
        <dbReference type="ChEBI" id="CHEBI:49883"/>
        <label>1</label>
    </ligand>
</feature>
<dbReference type="GO" id="GO:0048038">
    <property type="term" value="F:quinone binding"/>
    <property type="evidence" value="ECO:0007669"/>
    <property type="project" value="UniProtKB-KW"/>
</dbReference>
<keyword evidence="6" id="KW-0874">Quinone</keyword>
<dbReference type="GO" id="GO:0005506">
    <property type="term" value="F:iron ion binding"/>
    <property type="evidence" value="ECO:0007669"/>
    <property type="project" value="UniProtKB-UniRule"/>
</dbReference>
<gene>
    <name evidence="6" type="primary">nuoI</name>
    <name evidence="8" type="ORF">DES53_117114</name>
</gene>
<comment type="subcellular location">
    <subcellularLocation>
        <location evidence="6">Cell membrane</location>
        <topology evidence="6">Peripheral membrane protein</topology>
    </subcellularLocation>
</comment>
<keyword evidence="1 6" id="KW-0004">4Fe-4S</keyword>
<keyword evidence="3" id="KW-0677">Repeat</keyword>
<dbReference type="RefSeq" id="WP_113961994.1">
    <property type="nucleotide sequence ID" value="NZ_QNRR01000017.1"/>
</dbReference>
<evidence type="ECO:0000256" key="6">
    <source>
        <dbReference type="HAMAP-Rule" id="MF_01351"/>
    </source>
</evidence>
<evidence type="ECO:0000256" key="4">
    <source>
        <dbReference type="ARBA" id="ARBA00023004"/>
    </source>
</evidence>
<dbReference type="PROSITE" id="PS00198">
    <property type="entry name" value="4FE4S_FER_1"/>
    <property type="match status" value="1"/>
</dbReference>
<keyword evidence="2 6" id="KW-0479">Metal-binding</keyword>
<comment type="function">
    <text evidence="6">NDH-1 shuttles electrons from NADH, via FMN and iron-sulfur (Fe-S) centers, to quinones in the respiratory chain. The immediate electron acceptor for the enzyme in this species is believed to be ubiquinone. Couples the redox reaction to proton translocation (for every two electrons transferred, four hydrogen ions are translocated across the cytoplasmic membrane), and thus conserves the redox energy in a proton gradient.</text>
</comment>
<dbReference type="PROSITE" id="PS51379">
    <property type="entry name" value="4FE4S_FER_2"/>
    <property type="match status" value="2"/>
</dbReference>
<sequence>MATIVCKRPKLKWHERWFISTFLKGLRITLGHAIAIVRGRKKVTMQYPEEKWDANLPDHYRGAPTLVTDEHGRERCVSCQLCEFICPPRAITITPEEIPSEDKWAKVEKRPQEFKIDMIRCIYCGMCEEVCPEQAIFLRKDYAITGLSRAEMVHDKKKLYEIGGVREGLVNKWNDLK</sequence>
<evidence type="ECO:0000259" key="7">
    <source>
        <dbReference type="PROSITE" id="PS51379"/>
    </source>
</evidence>
<feature type="domain" description="4Fe-4S ferredoxin-type" evidence="7">
    <location>
        <begin position="112"/>
        <end position="141"/>
    </location>
</feature>
<proteinExistence type="inferred from homology"/>
<protein>
    <recommendedName>
        <fullName evidence="6">NADH-quinone oxidoreductase subunit I</fullName>
        <ecNumber evidence="6">7.1.1.-</ecNumber>
    </recommendedName>
    <alternativeName>
        <fullName evidence="6">NADH dehydrogenase I subunit I</fullName>
    </alternativeName>
    <alternativeName>
        <fullName evidence="6">NDH-1 subunit I</fullName>
    </alternativeName>
</protein>
<dbReference type="HAMAP" id="MF_01351">
    <property type="entry name" value="NDH1_NuoI"/>
    <property type="match status" value="1"/>
</dbReference>
<evidence type="ECO:0000256" key="5">
    <source>
        <dbReference type="ARBA" id="ARBA00023014"/>
    </source>
</evidence>
<dbReference type="GO" id="GO:0005886">
    <property type="term" value="C:plasma membrane"/>
    <property type="evidence" value="ECO:0007669"/>
    <property type="project" value="UniProtKB-SubCell"/>
</dbReference>
<dbReference type="Pfam" id="PF12838">
    <property type="entry name" value="Fer4_7"/>
    <property type="match status" value="1"/>
</dbReference>
<evidence type="ECO:0000256" key="1">
    <source>
        <dbReference type="ARBA" id="ARBA00022485"/>
    </source>
</evidence>
<feature type="binding site" evidence="6">
    <location>
        <position position="76"/>
    </location>
    <ligand>
        <name>[4Fe-4S] cluster</name>
        <dbReference type="ChEBI" id="CHEBI:49883"/>
        <label>1</label>
    </ligand>
</feature>
<evidence type="ECO:0000256" key="3">
    <source>
        <dbReference type="ARBA" id="ARBA00022737"/>
    </source>
</evidence>
<name>A0A366H3I7_9BACT</name>
<keyword evidence="6" id="KW-0472">Membrane</keyword>
<feature type="domain" description="4Fe-4S ferredoxin-type" evidence="7">
    <location>
        <begin position="64"/>
        <end position="96"/>
    </location>
</feature>
<keyword evidence="6" id="KW-0520">NAD</keyword>